<dbReference type="PANTHER" id="PTHR23117">
    <property type="entry name" value="GUANYLATE KINASE-RELATED"/>
    <property type="match status" value="1"/>
</dbReference>
<comment type="similarity">
    <text evidence="1">Belongs to the guanylate kinase family.</text>
</comment>
<evidence type="ECO:0000256" key="1">
    <source>
        <dbReference type="ARBA" id="ARBA00005790"/>
    </source>
</evidence>
<evidence type="ECO:0000313" key="6">
    <source>
        <dbReference type="Proteomes" id="UP000176863"/>
    </source>
</evidence>
<dbReference type="Pfam" id="PF00625">
    <property type="entry name" value="Guanylate_kin"/>
    <property type="match status" value="1"/>
</dbReference>
<dbReference type="SUPFAM" id="SSF52540">
    <property type="entry name" value="P-loop containing nucleoside triphosphate hydrolases"/>
    <property type="match status" value="1"/>
</dbReference>
<dbReference type="SMART" id="SM00072">
    <property type="entry name" value="GuKc"/>
    <property type="match status" value="1"/>
</dbReference>
<sequence length="303" mass="33834">MNNSAPITQRGLAREREKLLPGTVVTFTTIMHPPTRLGSRPRMIGLIELENGRRVLAPLLSEVPFIGQMVRPRMRLSHVTEEGLRVYGVAFEALTNVPVMQKFPGYILALSGPSGVGKSTISRMLTQACADYTASVPILTTREPKQGDESEYVYTTPKEFDRLLRTGAIVSATDIPSKGEARRYGYRGADIEAIWREGKVPVVVTEMHLLQGLAHHFGRRSILSFGLLPPGKSKRAKLSQLLHRLRARGRETEEHIRDRLKNAERDLAFFTERKDLFDHIVVNEDLSSLITSMKKKVPGLSGA</sequence>
<organism evidence="5 6">
    <name type="scientific">Candidatus Kaiserbacteria bacterium RIFCSPHIGHO2_01_FULL_53_29</name>
    <dbReference type="NCBI Taxonomy" id="1798480"/>
    <lineage>
        <taxon>Bacteria</taxon>
        <taxon>Candidatus Kaiseribacteriota</taxon>
    </lineage>
</organism>
<dbReference type="Gene3D" id="3.40.50.300">
    <property type="entry name" value="P-loop containing nucleotide triphosphate hydrolases"/>
    <property type="match status" value="1"/>
</dbReference>
<dbReference type="EMBL" id="MFKT01000021">
    <property type="protein sequence ID" value="OGG52943.1"/>
    <property type="molecule type" value="Genomic_DNA"/>
</dbReference>
<dbReference type="Gene3D" id="3.30.63.10">
    <property type="entry name" value="Guanylate Kinase phosphate binding domain"/>
    <property type="match status" value="1"/>
</dbReference>
<dbReference type="InterPro" id="IPR027417">
    <property type="entry name" value="P-loop_NTPase"/>
</dbReference>
<keyword evidence="3" id="KW-0418">Kinase</keyword>
<evidence type="ECO:0000256" key="3">
    <source>
        <dbReference type="ARBA" id="ARBA00022777"/>
    </source>
</evidence>
<dbReference type="AlphaFoldDB" id="A0A1F6CUV7"/>
<reference evidence="5 6" key="1">
    <citation type="journal article" date="2016" name="Nat. Commun.">
        <title>Thousands of microbial genomes shed light on interconnected biogeochemical processes in an aquifer system.</title>
        <authorList>
            <person name="Anantharaman K."/>
            <person name="Brown C.T."/>
            <person name="Hug L.A."/>
            <person name="Sharon I."/>
            <person name="Castelle C.J."/>
            <person name="Probst A.J."/>
            <person name="Thomas B.C."/>
            <person name="Singh A."/>
            <person name="Wilkins M.J."/>
            <person name="Karaoz U."/>
            <person name="Brodie E.L."/>
            <person name="Williams K.H."/>
            <person name="Hubbard S.S."/>
            <person name="Banfield J.F."/>
        </authorList>
    </citation>
    <scope>NUCLEOTIDE SEQUENCE [LARGE SCALE GENOMIC DNA]</scope>
</reference>
<dbReference type="InterPro" id="IPR008144">
    <property type="entry name" value="Guanylate_kin-like_dom"/>
</dbReference>
<evidence type="ECO:0000259" key="4">
    <source>
        <dbReference type="PROSITE" id="PS50052"/>
    </source>
</evidence>
<proteinExistence type="inferred from homology"/>
<evidence type="ECO:0000256" key="2">
    <source>
        <dbReference type="ARBA" id="ARBA00022679"/>
    </source>
</evidence>
<name>A0A1F6CUV7_9BACT</name>
<feature type="domain" description="Guanylate kinase-like" evidence="4">
    <location>
        <begin position="105"/>
        <end position="298"/>
    </location>
</feature>
<dbReference type="PANTHER" id="PTHR23117:SF13">
    <property type="entry name" value="GUANYLATE KINASE"/>
    <property type="match status" value="1"/>
</dbReference>
<dbReference type="Proteomes" id="UP000176863">
    <property type="component" value="Unassembled WGS sequence"/>
</dbReference>
<gene>
    <name evidence="5" type="ORF">A2851_04620</name>
</gene>
<dbReference type="STRING" id="1798480.A2851_04620"/>
<dbReference type="InterPro" id="IPR008145">
    <property type="entry name" value="GK/Ca_channel_bsu"/>
</dbReference>
<dbReference type="InterPro" id="IPR002878">
    <property type="entry name" value="ChsH2_C"/>
</dbReference>
<accession>A0A1F6CUV7</accession>
<protein>
    <recommendedName>
        <fullName evidence="4">Guanylate kinase-like domain-containing protein</fullName>
    </recommendedName>
</protein>
<comment type="caution">
    <text evidence="5">The sequence shown here is derived from an EMBL/GenBank/DDBJ whole genome shotgun (WGS) entry which is preliminary data.</text>
</comment>
<evidence type="ECO:0000313" key="5">
    <source>
        <dbReference type="EMBL" id="OGG52943.1"/>
    </source>
</evidence>
<dbReference type="PROSITE" id="PS50052">
    <property type="entry name" value="GUANYLATE_KINASE_2"/>
    <property type="match status" value="1"/>
</dbReference>
<keyword evidence="2" id="KW-0808">Transferase</keyword>
<dbReference type="Pfam" id="PF01796">
    <property type="entry name" value="OB_ChsH2_C"/>
    <property type="match status" value="1"/>
</dbReference>
<dbReference type="GO" id="GO:0005829">
    <property type="term" value="C:cytosol"/>
    <property type="evidence" value="ECO:0007669"/>
    <property type="project" value="TreeGrafter"/>
</dbReference>
<dbReference type="GO" id="GO:0004385">
    <property type="term" value="F:GMP kinase activity"/>
    <property type="evidence" value="ECO:0007669"/>
    <property type="project" value="TreeGrafter"/>
</dbReference>